<keyword evidence="3" id="KW-1185">Reference proteome</keyword>
<dbReference type="PRINTS" id="PR00111">
    <property type="entry name" value="ABHYDROLASE"/>
</dbReference>
<accession>A0ABD3DKN5</accession>
<evidence type="ECO:0000313" key="2">
    <source>
        <dbReference type="EMBL" id="KAL3641659.1"/>
    </source>
</evidence>
<dbReference type="PANTHER" id="PTHR43689:SF53">
    <property type="entry name" value="ALPHA_BETA-HYDROLASES SUPERFAMILY PROTEIN"/>
    <property type="match status" value="1"/>
</dbReference>
<organism evidence="2 3">
    <name type="scientific">Castilleja foliolosa</name>
    <dbReference type="NCBI Taxonomy" id="1961234"/>
    <lineage>
        <taxon>Eukaryota</taxon>
        <taxon>Viridiplantae</taxon>
        <taxon>Streptophyta</taxon>
        <taxon>Embryophyta</taxon>
        <taxon>Tracheophyta</taxon>
        <taxon>Spermatophyta</taxon>
        <taxon>Magnoliopsida</taxon>
        <taxon>eudicotyledons</taxon>
        <taxon>Gunneridae</taxon>
        <taxon>Pentapetalae</taxon>
        <taxon>asterids</taxon>
        <taxon>lamiids</taxon>
        <taxon>Lamiales</taxon>
        <taxon>Orobanchaceae</taxon>
        <taxon>Pedicularideae</taxon>
        <taxon>Castillejinae</taxon>
        <taxon>Castilleja</taxon>
    </lineage>
</organism>
<name>A0ABD3DKN5_9LAMI</name>
<dbReference type="PANTHER" id="PTHR43689">
    <property type="entry name" value="HYDROLASE"/>
    <property type="match status" value="1"/>
</dbReference>
<evidence type="ECO:0000313" key="3">
    <source>
        <dbReference type="Proteomes" id="UP001632038"/>
    </source>
</evidence>
<dbReference type="InterPro" id="IPR029058">
    <property type="entry name" value="AB_hydrolase_fold"/>
</dbReference>
<comment type="caution">
    <text evidence="2">The sequence shown here is derived from an EMBL/GenBank/DDBJ whole genome shotgun (WGS) entry which is preliminary data.</text>
</comment>
<dbReference type="Pfam" id="PF12697">
    <property type="entry name" value="Abhydrolase_6"/>
    <property type="match status" value="1"/>
</dbReference>
<proteinExistence type="predicted"/>
<reference evidence="3" key="1">
    <citation type="journal article" date="2024" name="IScience">
        <title>Strigolactones Initiate the Formation of Haustorium-like Structures in Castilleja.</title>
        <authorList>
            <person name="Buerger M."/>
            <person name="Peterson D."/>
            <person name="Chory J."/>
        </authorList>
    </citation>
    <scope>NUCLEOTIDE SEQUENCE [LARGE SCALE GENOMIC DNA]</scope>
</reference>
<gene>
    <name evidence="2" type="ORF">CASFOL_012474</name>
</gene>
<dbReference type="Gene3D" id="3.40.50.1820">
    <property type="entry name" value="alpha/beta hydrolase"/>
    <property type="match status" value="2"/>
</dbReference>
<dbReference type="InterPro" id="IPR000073">
    <property type="entry name" value="AB_hydrolase_1"/>
</dbReference>
<sequence length="373" mass="41817">MASYSHSTFYFSSPCSDRVTHNKLPSFLSTRSRVFSKEFLIPRTNPGNSVSRRNAFSVLSSLVDNFSVDDAEFSEIAARDEIKTSTWKWRGYSIRYQYAGSSGPALVLIHGFGANSDHWRKNLPVLAQSHRVYAIDLIGYGYSDKPNPQERQVKNFYSFETWASQLNDFCVEVVKDEAFFICNSIGGNCRTPSSSNGFCNLQGHNRLEYISSYVAHKETALVWKAYNKIIPEFAENTALGKYFFKVVATPQSVRNILCQCYYDTSQVTDELVKIILEPGLDPGAADVFLEFICYSDGPLPEELLPQVKCPVLVAWGDKDPWEPIDLGRAYAQFDSVEDFVVLPNVGHCPQDEAPQLVNPLVTSFVARHGSSAS</sequence>
<dbReference type="Proteomes" id="UP001632038">
    <property type="component" value="Unassembled WGS sequence"/>
</dbReference>
<feature type="domain" description="AB hydrolase-1" evidence="1">
    <location>
        <begin position="106"/>
        <end position="358"/>
    </location>
</feature>
<protein>
    <recommendedName>
        <fullName evidence="1">AB hydrolase-1 domain-containing protein</fullName>
    </recommendedName>
</protein>
<dbReference type="AlphaFoldDB" id="A0ABD3DKN5"/>
<dbReference type="EMBL" id="JAVIJP010000016">
    <property type="protein sequence ID" value="KAL3641659.1"/>
    <property type="molecule type" value="Genomic_DNA"/>
</dbReference>
<dbReference type="GO" id="GO:0016787">
    <property type="term" value="F:hydrolase activity"/>
    <property type="evidence" value="ECO:0007669"/>
    <property type="project" value="UniProtKB-ARBA"/>
</dbReference>
<evidence type="ECO:0000259" key="1">
    <source>
        <dbReference type="Pfam" id="PF12697"/>
    </source>
</evidence>
<dbReference type="SUPFAM" id="SSF53474">
    <property type="entry name" value="alpha/beta-Hydrolases"/>
    <property type="match status" value="1"/>
</dbReference>